<evidence type="ECO:0000313" key="2">
    <source>
        <dbReference type="EMBL" id="KAA1420938.1"/>
    </source>
</evidence>
<dbReference type="InterPro" id="IPR001753">
    <property type="entry name" value="Enoyl-CoA_hydra/iso"/>
</dbReference>
<dbReference type="SUPFAM" id="SSF52096">
    <property type="entry name" value="ClpP/crotonase"/>
    <property type="match status" value="1"/>
</dbReference>
<keyword evidence="2" id="KW-0413">Isomerase</keyword>
<dbReference type="EMBL" id="VUJV01000001">
    <property type="protein sequence ID" value="KAA1420938.1"/>
    <property type="molecule type" value="Genomic_DNA"/>
</dbReference>
<dbReference type="Proteomes" id="UP000325003">
    <property type="component" value="Unassembled WGS sequence"/>
</dbReference>
<comment type="caution">
    <text evidence="2">The sequence shown here is derived from an EMBL/GenBank/DDBJ whole genome shotgun (WGS) entry which is preliminary data.</text>
</comment>
<reference evidence="2 3" key="2">
    <citation type="submission" date="2019-09" db="EMBL/GenBank/DDBJ databases">
        <authorList>
            <person name="Jin C."/>
        </authorList>
    </citation>
    <scope>NUCLEOTIDE SEQUENCE [LARGE SCALE GENOMIC DNA]</scope>
    <source>
        <strain evidence="2 3">BN130099</strain>
    </source>
</reference>
<dbReference type="GO" id="GO:0006635">
    <property type="term" value="P:fatty acid beta-oxidation"/>
    <property type="evidence" value="ECO:0007669"/>
    <property type="project" value="TreeGrafter"/>
</dbReference>
<accession>A0A5B1LLC8</accession>
<dbReference type="RefSeq" id="WP_149726398.1">
    <property type="nucleotide sequence ID" value="NZ_VUJV01000001.1"/>
</dbReference>
<dbReference type="CDD" id="cd06558">
    <property type="entry name" value="crotonase-like"/>
    <property type="match status" value="1"/>
</dbReference>
<dbReference type="GO" id="GO:0016853">
    <property type="term" value="F:isomerase activity"/>
    <property type="evidence" value="ECO:0007669"/>
    <property type="project" value="UniProtKB-KW"/>
</dbReference>
<evidence type="ECO:0000313" key="3">
    <source>
        <dbReference type="Proteomes" id="UP000325003"/>
    </source>
</evidence>
<protein>
    <submittedName>
        <fullName evidence="2">Enoyl-CoA hydratase/isomerase family protein</fullName>
    </submittedName>
</protein>
<proteinExistence type="predicted"/>
<dbReference type="Pfam" id="PF00378">
    <property type="entry name" value="ECH_1"/>
    <property type="match status" value="1"/>
</dbReference>
<sequence>MARQITTEQAGRVVVARLDNPPHALMTAQMVAELDDLVSSVDKDDSVGAVVLTGAHPDRFLAHYDVGELLASAKASPSLTKAQAGVALKVAARTSAVPGGERLLGHTPAGGLVDLQRFHNVLLRMGRSGVVYIAAINKSTAGGGMELALACDLRFVTEGGELAQPEILLGFPPGGGGTQRMARLIGRAAALEIMLSGRPVSAEEALQIGLVTGVFPEDEFLENVLDVAARMATRFKPAVAVIKNAVLEGASDKLEAGLQNEKSGLISMFGEERVRASMQAYVDHLDRTGELPAVDPEARERLQDGSFSPFYPDR</sequence>
<organism evidence="2 3">
    <name type="scientific">Nocardioides humilatus</name>
    <dbReference type="NCBI Taxonomy" id="2607660"/>
    <lineage>
        <taxon>Bacteria</taxon>
        <taxon>Bacillati</taxon>
        <taxon>Actinomycetota</taxon>
        <taxon>Actinomycetes</taxon>
        <taxon>Propionibacteriales</taxon>
        <taxon>Nocardioidaceae</taxon>
        <taxon>Nocardioides</taxon>
    </lineage>
</organism>
<gene>
    <name evidence="2" type="ORF">F0U44_00920</name>
</gene>
<feature type="region of interest" description="Disordered" evidence="1">
    <location>
        <begin position="292"/>
        <end position="314"/>
    </location>
</feature>
<name>A0A5B1LLC8_9ACTN</name>
<evidence type="ECO:0000256" key="1">
    <source>
        <dbReference type="SAM" id="MobiDB-lite"/>
    </source>
</evidence>
<dbReference type="PANTHER" id="PTHR11941:SF54">
    <property type="entry name" value="ENOYL-COA HYDRATASE, MITOCHONDRIAL"/>
    <property type="match status" value="1"/>
</dbReference>
<dbReference type="PANTHER" id="PTHR11941">
    <property type="entry name" value="ENOYL-COA HYDRATASE-RELATED"/>
    <property type="match status" value="1"/>
</dbReference>
<dbReference type="InterPro" id="IPR029045">
    <property type="entry name" value="ClpP/crotonase-like_dom_sf"/>
</dbReference>
<dbReference type="Gene3D" id="3.90.226.10">
    <property type="entry name" value="2-enoyl-CoA Hydratase, Chain A, domain 1"/>
    <property type="match status" value="1"/>
</dbReference>
<reference evidence="2 3" key="1">
    <citation type="submission" date="2019-09" db="EMBL/GenBank/DDBJ databases">
        <title>Nocardioides panacisoli sp. nov., isolated from the soil of a ginseng field.</title>
        <authorList>
            <person name="Cho C."/>
        </authorList>
    </citation>
    <scope>NUCLEOTIDE SEQUENCE [LARGE SCALE GENOMIC DNA]</scope>
    <source>
        <strain evidence="2 3">BN130099</strain>
    </source>
</reference>
<keyword evidence="3" id="KW-1185">Reference proteome</keyword>
<dbReference type="AlphaFoldDB" id="A0A5B1LLC8"/>